<evidence type="ECO:0000313" key="4">
    <source>
        <dbReference type="EMBL" id="MDY0882724.1"/>
    </source>
</evidence>
<dbReference type="EC" id="2.1.1.-" evidence="4"/>
<gene>
    <name evidence="4" type="ORF">SMD27_07710</name>
</gene>
<evidence type="ECO:0000256" key="3">
    <source>
        <dbReference type="ARBA" id="ARBA00022691"/>
    </source>
</evidence>
<dbReference type="SUPFAM" id="SSF53335">
    <property type="entry name" value="S-adenosyl-L-methionine-dependent methyltransferases"/>
    <property type="match status" value="1"/>
</dbReference>
<keyword evidence="5" id="KW-1185">Reference proteome</keyword>
<accession>A0ABU5E9J8</accession>
<dbReference type="Pfam" id="PF01596">
    <property type="entry name" value="Methyltransf_3"/>
    <property type="match status" value="1"/>
</dbReference>
<name>A0ABU5E9J8_9PROT</name>
<dbReference type="PANTHER" id="PTHR10509">
    <property type="entry name" value="O-METHYLTRANSFERASE-RELATED"/>
    <property type="match status" value="1"/>
</dbReference>
<dbReference type="RefSeq" id="WP_320507788.1">
    <property type="nucleotide sequence ID" value="NZ_JAXCLW010000002.1"/>
</dbReference>
<evidence type="ECO:0000256" key="2">
    <source>
        <dbReference type="ARBA" id="ARBA00022679"/>
    </source>
</evidence>
<keyword evidence="2 4" id="KW-0808">Transferase</keyword>
<dbReference type="GO" id="GO:0008168">
    <property type="term" value="F:methyltransferase activity"/>
    <property type="evidence" value="ECO:0007669"/>
    <property type="project" value="UniProtKB-KW"/>
</dbReference>
<dbReference type="Gene3D" id="3.40.50.150">
    <property type="entry name" value="Vaccinia Virus protein VP39"/>
    <property type="match status" value="1"/>
</dbReference>
<reference evidence="4 5" key="1">
    <citation type="journal article" date="2016" name="Antonie Van Leeuwenhoek">
        <title>Dongia soli sp. nov., isolated from soil from Dokdo, Korea.</title>
        <authorList>
            <person name="Kim D.U."/>
            <person name="Lee H."/>
            <person name="Kim H."/>
            <person name="Kim S.G."/>
            <person name="Ka J.O."/>
        </authorList>
    </citation>
    <scope>NUCLEOTIDE SEQUENCE [LARGE SCALE GENOMIC DNA]</scope>
    <source>
        <strain evidence="4 5">D78</strain>
    </source>
</reference>
<dbReference type="EMBL" id="JAXCLW010000002">
    <property type="protein sequence ID" value="MDY0882724.1"/>
    <property type="molecule type" value="Genomic_DNA"/>
</dbReference>
<dbReference type="CDD" id="cd02440">
    <property type="entry name" value="AdoMet_MTases"/>
    <property type="match status" value="1"/>
</dbReference>
<dbReference type="Proteomes" id="UP001279642">
    <property type="component" value="Unassembled WGS sequence"/>
</dbReference>
<proteinExistence type="predicted"/>
<dbReference type="PROSITE" id="PS51682">
    <property type="entry name" value="SAM_OMT_I"/>
    <property type="match status" value="1"/>
</dbReference>
<organism evidence="4 5">
    <name type="scientific">Dongia soli</name>
    <dbReference type="NCBI Taxonomy" id="600628"/>
    <lineage>
        <taxon>Bacteria</taxon>
        <taxon>Pseudomonadati</taxon>
        <taxon>Pseudomonadota</taxon>
        <taxon>Alphaproteobacteria</taxon>
        <taxon>Rhodospirillales</taxon>
        <taxon>Dongiaceae</taxon>
        <taxon>Dongia</taxon>
    </lineage>
</organism>
<dbReference type="PANTHER" id="PTHR10509:SF14">
    <property type="entry name" value="CAFFEOYL-COA O-METHYLTRANSFERASE 3-RELATED"/>
    <property type="match status" value="1"/>
</dbReference>
<dbReference type="GO" id="GO:0032259">
    <property type="term" value="P:methylation"/>
    <property type="evidence" value="ECO:0007669"/>
    <property type="project" value="UniProtKB-KW"/>
</dbReference>
<dbReference type="InterPro" id="IPR050362">
    <property type="entry name" value="Cation-dep_OMT"/>
</dbReference>
<sequence>MTQDLFNKVDHYIDSLFVPDDSILTDVLDSTRNADMPQIQVSASQGKFLYLLAKLINAKRILELGTLAGYSSIWMARALSAEGRLLTLEYSEKHAKVARSNLQRAGLEDRVEVMVGPALETLPQLAARGEAPFDMVFIDADKNNYPAYLDLVVKLTRPGGLVLADNVVRAGSVLAPDKGDTAAEGARLFNEKLANHPRLEAVVLQLVGEKGHDGLAIARVKA</sequence>
<evidence type="ECO:0000313" key="5">
    <source>
        <dbReference type="Proteomes" id="UP001279642"/>
    </source>
</evidence>
<comment type="caution">
    <text evidence="4">The sequence shown here is derived from an EMBL/GenBank/DDBJ whole genome shotgun (WGS) entry which is preliminary data.</text>
</comment>
<protein>
    <submittedName>
        <fullName evidence="4">O-methyltransferase</fullName>
        <ecNumber evidence="4">2.1.1.-</ecNumber>
    </submittedName>
</protein>
<keyword evidence="3" id="KW-0949">S-adenosyl-L-methionine</keyword>
<dbReference type="InterPro" id="IPR029063">
    <property type="entry name" value="SAM-dependent_MTases_sf"/>
</dbReference>
<dbReference type="InterPro" id="IPR002935">
    <property type="entry name" value="SAM_O-MeTrfase"/>
</dbReference>
<keyword evidence="1 4" id="KW-0489">Methyltransferase</keyword>
<evidence type="ECO:0000256" key="1">
    <source>
        <dbReference type="ARBA" id="ARBA00022603"/>
    </source>
</evidence>